<evidence type="ECO:0000256" key="3">
    <source>
        <dbReference type="ARBA" id="ARBA00029447"/>
    </source>
</evidence>
<organism evidence="7 8">
    <name type="scientific">Cupriavidus gilardii</name>
    <dbReference type="NCBI Taxonomy" id="82541"/>
    <lineage>
        <taxon>Bacteria</taxon>
        <taxon>Pseudomonadati</taxon>
        <taxon>Pseudomonadota</taxon>
        <taxon>Betaproteobacteria</taxon>
        <taxon>Burkholderiales</taxon>
        <taxon>Burkholderiaceae</taxon>
        <taxon>Cupriavidus</taxon>
    </lineage>
</organism>
<dbReference type="EMBL" id="JABEMD010000064">
    <property type="protein sequence ID" value="NNH13905.1"/>
    <property type="molecule type" value="Genomic_DNA"/>
</dbReference>
<dbReference type="Pfam" id="PF00015">
    <property type="entry name" value="MCPsignal"/>
    <property type="match status" value="1"/>
</dbReference>
<feature type="transmembrane region" description="Helical" evidence="5">
    <location>
        <begin position="115"/>
        <end position="131"/>
    </location>
</feature>
<keyword evidence="5" id="KW-1133">Transmembrane helix</keyword>
<accession>A0A849BJZ1</accession>
<evidence type="ECO:0000256" key="4">
    <source>
        <dbReference type="PROSITE-ProRule" id="PRU00284"/>
    </source>
</evidence>
<keyword evidence="5" id="KW-0812">Transmembrane</keyword>
<keyword evidence="5" id="KW-0472">Membrane</keyword>
<dbReference type="SUPFAM" id="SSF58104">
    <property type="entry name" value="Methyl-accepting chemotaxis protein (MCP) signaling domain"/>
    <property type="match status" value="1"/>
</dbReference>
<reference evidence="7 8" key="1">
    <citation type="submission" date="2020-05" db="EMBL/GenBank/DDBJ databases">
        <title>MicrobeNet Type strains.</title>
        <authorList>
            <person name="Nicholson A.C."/>
        </authorList>
    </citation>
    <scope>NUCLEOTIDE SEQUENCE [LARGE SCALE GENOMIC DNA]</scope>
    <source>
        <strain evidence="7 8">ATCC 700815</strain>
    </source>
</reference>
<comment type="subcellular location">
    <subcellularLocation>
        <location evidence="1">Membrane</location>
    </subcellularLocation>
</comment>
<feature type="transmembrane region" description="Helical" evidence="5">
    <location>
        <begin position="169"/>
        <end position="191"/>
    </location>
</feature>
<dbReference type="AlphaFoldDB" id="A0A849BJZ1"/>
<dbReference type="InterPro" id="IPR051310">
    <property type="entry name" value="MCP_chemotaxis"/>
</dbReference>
<keyword evidence="2" id="KW-0488">Methylation</keyword>
<sequence length="499" mass="51972">MGSSTLALRAETDRAAARPDQQMAEAEAGGTLLAAVHRRADRLLVGTIWLLWAASLLAGWRYGTVGPSLAVGLPLSAAASLWAAALPGRLGTRLATAAISMAMVGLLIHQAHGQAEYHFAVFVLLSVLLAYRDFRPILLAAALIAVHHLSFNYFQTWGWGVICFTEPGLGIVLLHAAFVVVQTAVLVVLAYRMEADARSAGELAALAARIGRDPGYLTLTPARAGEPQPVSALARSFQATLDAVRGTLLQVRDSAAEAAAASGDILQRNAVLAERTHSQQHALEEIVTAMSELRRSAHENADHAQAAHTLAGTSRAVAAQGGEVIGSVIRTMGEIHAASERIADIIGVIDGIAFQTNILALNASVEAARAGEQGRGFAVVAGEVRTLAQRSAAAAKEIRALIGESVDRARAGSALVGTAGSTMGELEASVARLAAIVDQMALATGGQRAGIDQVDGNIAGIDAAARQNADHVDQTAEEVARQQQQLARLTGAVGQFRLD</sequence>
<dbReference type="PANTHER" id="PTHR43531:SF14">
    <property type="entry name" value="METHYL-ACCEPTING CHEMOTAXIS PROTEIN I-RELATED"/>
    <property type="match status" value="1"/>
</dbReference>
<dbReference type="GO" id="GO:0005886">
    <property type="term" value="C:plasma membrane"/>
    <property type="evidence" value="ECO:0007669"/>
    <property type="project" value="TreeGrafter"/>
</dbReference>
<name>A0A849BJZ1_9BURK</name>
<evidence type="ECO:0000259" key="6">
    <source>
        <dbReference type="PROSITE" id="PS50111"/>
    </source>
</evidence>
<feature type="domain" description="Methyl-accepting transducer" evidence="6">
    <location>
        <begin position="254"/>
        <end position="483"/>
    </location>
</feature>
<evidence type="ECO:0000313" key="7">
    <source>
        <dbReference type="EMBL" id="NNH13905.1"/>
    </source>
</evidence>
<feature type="transmembrane region" description="Helical" evidence="5">
    <location>
        <begin position="43"/>
        <end position="62"/>
    </location>
</feature>
<feature type="transmembrane region" description="Helical" evidence="5">
    <location>
        <begin position="138"/>
        <end position="157"/>
    </location>
</feature>
<dbReference type="PANTHER" id="PTHR43531">
    <property type="entry name" value="PROTEIN ICFG"/>
    <property type="match status" value="1"/>
</dbReference>
<dbReference type="GO" id="GO:0007165">
    <property type="term" value="P:signal transduction"/>
    <property type="evidence" value="ECO:0007669"/>
    <property type="project" value="UniProtKB-KW"/>
</dbReference>
<evidence type="ECO:0000256" key="1">
    <source>
        <dbReference type="ARBA" id="ARBA00004370"/>
    </source>
</evidence>
<dbReference type="GO" id="GO:0004888">
    <property type="term" value="F:transmembrane signaling receptor activity"/>
    <property type="evidence" value="ECO:0007669"/>
    <property type="project" value="TreeGrafter"/>
</dbReference>
<dbReference type="CDD" id="cd11386">
    <property type="entry name" value="MCP_signal"/>
    <property type="match status" value="1"/>
</dbReference>
<proteinExistence type="inferred from homology"/>
<keyword evidence="4" id="KW-0807">Transducer</keyword>
<comment type="caution">
    <text evidence="7">The sequence shown here is derived from an EMBL/GenBank/DDBJ whole genome shotgun (WGS) entry which is preliminary data.</text>
</comment>
<dbReference type="InterPro" id="IPR004089">
    <property type="entry name" value="MCPsignal_dom"/>
</dbReference>
<dbReference type="GO" id="GO:0006935">
    <property type="term" value="P:chemotaxis"/>
    <property type="evidence" value="ECO:0007669"/>
    <property type="project" value="TreeGrafter"/>
</dbReference>
<gene>
    <name evidence="7" type="ORF">HLB16_23935</name>
</gene>
<protein>
    <recommendedName>
        <fullName evidence="6">Methyl-accepting transducer domain-containing protein</fullName>
    </recommendedName>
</protein>
<evidence type="ECO:0000256" key="2">
    <source>
        <dbReference type="ARBA" id="ARBA00022481"/>
    </source>
</evidence>
<dbReference type="Gene3D" id="1.10.287.950">
    <property type="entry name" value="Methyl-accepting chemotaxis protein"/>
    <property type="match status" value="1"/>
</dbReference>
<dbReference type="PROSITE" id="PS50111">
    <property type="entry name" value="CHEMOTAXIS_TRANSDUC_2"/>
    <property type="match status" value="1"/>
</dbReference>
<dbReference type="Proteomes" id="UP000542973">
    <property type="component" value="Unassembled WGS sequence"/>
</dbReference>
<dbReference type="FunFam" id="1.10.287.950:FF:000001">
    <property type="entry name" value="Methyl-accepting chemotaxis sensory transducer"/>
    <property type="match status" value="1"/>
</dbReference>
<dbReference type="SMART" id="SM00283">
    <property type="entry name" value="MA"/>
    <property type="match status" value="1"/>
</dbReference>
<evidence type="ECO:0000256" key="5">
    <source>
        <dbReference type="SAM" id="Phobius"/>
    </source>
</evidence>
<evidence type="ECO:0000313" key="8">
    <source>
        <dbReference type="Proteomes" id="UP000542973"/>
    </source>
</evidence>
<comment type="similarity">
    <text evidence="3">Belongs to the methyl-accepting chemotaxis (MCP) protein family.</text>
</comment>